<feature type="chain" id="PRO_5013964305" evidence="1">
    <location>
        <begin position="18"/>
        <end position="441"/>
    </location>
</feature>
<evidence type="ECO:0000256" key="1">
    <source>
        <dbReference type="SAM" id="SignalP"/>
    </source>
</evidence>
<sequence length="441" mass="50330">MFFVFQILLLTIYFSETNNYVLKKDSLGGSYNVYHRKNRNFQDDRHILSSLPTPKLIIPKTHEFINRIKSKPALNKFVKKEPEEVVRKRHIKDIYTFPFFKSTKSISTSTPGRKELKRKLPEEFTSDSDNLNEYLHYFDEIEKKPFPFFNDIENAPKSSTTQNLDKWYLYQQNNQSKHSKDKIFDLRSLPSKNCQNCDKCVCPSMKKAGKVPQVDNVHDCTRRPDSITTMNFFPPYDIFNIRTNTPPSAQLPTVRQDGSMNFPMGIGVPMGIPFGMPAGFGGMPVGVPANVPVAYAPGVLPTCCQENHFKEVTAHNKPCRHRSDHLYYNDDDDTGKIYRDNTEDYHKKKCRNNGEVFVNIDYDVEENKKPNNPYILTTNTFKDFNQSYGDTVIKRCFCCSSLTAQLARVAGQLAVAGSIPARSNSLCDPQIVASGLGVMCM</sequence>
<dbReference type="EMBL" id="ODYU01005802">
    <property type="protein sequence ID" value="SOQ47051.1"/>
    <property type="molecule type" value="Genomic_DNA"/>
</dbReference>
<keyword evidence="1" id="KW-0732">Signal</keyword>
<gene>
    <name evidence="2" type="ORF">SFRICE_001791</name>
</gene>
<organism evidence="2">
    <name type="scientific">Spodoptera frugiperda</name>
    <name type="common">Fall armyworm</name>
    <dbReference type="NCBI Taxonomy" id="7108"/>
    <lineage>
        <taxon>Eukaryota</taxon>
        <taxon>Metazoa</taxon>
        <taxon>Ecdysozoa</taxon>
        <taxon>Arthropoda</taxon>
        <taxon>Hexapoda</taxon>
        <taxon>Insecta</taxon>
        <taxon>Pterygota</taxon>
        <taxon>Neoptera</taxon>
        <taxon>Endopterygota</taxon>
        <taxon>Lepidoptera</taxon>
        <taxon>Glossata</taxon>
        <taxon>Ditrysia</taxon>
        <taxon>Noctuoidea</taxon>
        <taxon>Noctuidae</taxon>
        <taxon>Amphipyrinae</taxon>
        <taxon>Spodoptera</taxon>
    </lineage>
</organism>
<reference evidence="2" key="1">
    <citation type="submission" date="2016-07" db="EMBL/GenBank/DDBJ databases">
        <authorList>
            <person name="Bretaudeau A."/>
        </authorList>
    </citation>
    <scope>NUCLEOTIDE SEQUENCE</scope>
    <source>
        <strain evidence="2">Rice</strain>
        <tissue evidence="2">Whole body</tissue>
    </source>
</reference>
<feature type="signal peptide" evidence="1">
    <location>
        <begin position="1"/>
        <end position="17"/>
    </location>
</feature>
<dbReference type="AlphaFoldDB" id="A0A2H1W1U0"/>
<protein>
    <submittedName>
        <fullName evidence="2">SFRICE_001791</fullName>
    </submittedName>
</protein>
<accession>A0A2H1W1U0</accession>
<proteinExistence type="predicted"/>
<evidence type="ECO:0000313" key="2">
    <source>
        <dbReference type="EMBL" id="SOQ47051.1"/>
    </source>
</evidence>
<name>A0A2H1W1U0_SPOFR</name>